<dbReference type="AlphaFoldDB" id="A0A1L9B8P3"/>
<gene>
    <name evidence="1" type="ORF">BON30_20490</name>
</gene>
<reference evidence="1 2" key="2">
    <citation type="submission" date="2016-12" db="EMBL/GenBank/DDBJ databases">
        <title>Draft Genome Sequence of Cystobacter ferrugineus Strain Cbfe23.</title>
        <authorList>
            <person name="Akbar S."/>
            <person name="Dowd S.E."/>
            <person name="Stevens D.C."/>
        </authorList>
    </citation>
    <scope>NUCLEOTIDE SEQUENCE [LARGE SCALE GENOMIC DNA]</scope>
    <source>
        <strain evidence="1 2">Cbfe23</strain>
    </source>
</reference>
<dbReference type="RefSeq" id="WP_071900070.1">
    <property type="nucleotide sequence ID" value="NZ_MPIN01000005.1"/>
</dbReference>
<evidence type="ECO:0000313" key="2">
    <source>
        <dbReference type="Proteomes" id="UP000182229"/>
    </source>
</evidence>
<reference evidence="2" key="1">
    <citation type="submission" date="2016-11" db="EMBL/GenBank/DDBJ databases">
        <authorList>
            <person name="Shukria A."/>
            <person name="Stevens D.C."/>
        </authorList>
    </citation>
    <scope>NUCLEOTIDE SEQUENCE [LARGE SCALE GENOMIC DNA]</scope>
    <source>
        <strain evidence="2">Cbfe23</strain>
    </source>
</reference>
<sequence length="169" mass="18343">MDTVMTSTFSASVLSSGYALPAGTREALDAFFRSFGFSQERDLSRLAVWALGARRVDSREAALALARERMENWLAEALGPAHVSNGALLARGRAAFVLCDGARWGAAVLMSAPSALPVEFTRALRASVPVPAPRPLPTTMPEQTLTTWSLGELLRRWWRVGEPDVSVSR</sequence>
<name>A0A1L9B8P3_9BACT</name>
<proteinExistence type="predicted"/>
<dbReference type="EMBL" id="MPIN01000005">
    <property type="protein sequence ID" value="OJH38622.1"/>
    <property type="molecule type" value="Genomic_DNA"/>
</dbReference>
<keyword evidence="2" id="KW-1185">Reference proteome</keyword>
<dbReference type="OrthoDB" id="5382742at2"/>
<accession>A0A1L9B8P3</accession>
<organism evidence="1 2">
    <name type="scientific">Cystobacter ferrugineus</name>
    <dbReference type="NCBI Taxonomy" id="83449"/>
    <lineage>
        <taxon>Bacteria</taxon>
        <taxon>Pseudomonadati</taxon>
        <taxon>Myxococcota</taxon>
        <taxon>Myxococcia</taxon>
        <taxon>Myxococcales</taxon>
        <taxon>Cystobacterineae</taxon>
        <taxon>Archangiaceae</taxon>
        <taxon>Cystobacter</taxon>
    </lineage>
</organism>
<dbReference type="Proteomes" id="UP000182229">
    <property type="component" value="Unassembled WGS sequence"/>
</dbReference>
<protein>
    <submittedName>
        <fullName evidence="1">Uncharacterized protein</fullName>
    </submittedName>
</protein>
<comment type="caution">
    <text evidence="1">The sequence shown here is derived from an EMBL/GenBank/DDBJ whole genome shotgun (WGS) entry which is preliminary data.</text>
</comment>
<dbReference type="STRING" id="83449.BON30_20490"/>
<evidence type="ECO:0000313" key="1">
    <source>
        <dbReference type="EMBL" id="OJH38622.1"/>
    </source>
</evidence>